<evidence type="ECO:0000313" key="2">
    <source>
        <dbReference type="Proteomes" id="UP000595437"/>
    </source>
</evidence>
<sequence length="60" mass="6892">EIMKTACMARNTIKSIRSELEESNNDYKKVMPSDGDVMPPHFFPKGLRLDSEGYVVLMRD</sequence>
<dbReference type="EMBL" id="CP045905">
    <property type="protein sequence ID" value="QQP36778.1"/>
    <property type="molecule type" value="Genomic_DNA"/>
</dbReference>
<organism evidence="1 2">
    <name type="scientific">Caligus rogercresseyi</name>
    <name type="common">Sea louse</name>
    <dbReference type="NCBI Taxonomy" id="217165"/>
    <lineage>
        <taxon>Eukaryota</taxon>
        <taxon>Metazoa</taxon>
        <taxon>Ecdysozoa</taxon>
        <taxon>Arthropoda</taxon>
        <taxon>Crustacea</taxon>
        <taxon>Multicrustacea</taxon>
        <taxon>Hexanauplia</taxon>
        <taxon>Copepoda</taxon>
        <taxon>Siphonostomatoida</taxon>
        <taxon>Caligidae</taxon>
        <taxon>Caligus</taxon>
    </lineage>
</organism>
<gene>
    <name evidence="1" type="ORF">FKW44_021976</name>
</gene>
<dbReference type="Proteomes" id="UP000595437">
    <property type="component" value="Chromosome 16"/>
</dbReference>
<feature type="non-terminal residue" evidence="1">
    <location>
        <position position="60"/>
    </location>
</feature>
<accession>A0A7T8GS32</accession>
<evidence type="ECO:0000313" key="1">
    <source>
        <dbReference type="EMBL" id="QQP36778.1"/>
    </source>
</evidence>
<protein>
    <submittedName>
        <fullName evidence="1">Uncharacterized protein</fullName>
    </submittedName>
</protein>
<feature type="non-terminal residue" evidence="1">
    <location>
        <position position="1"/>
    </location>
</feature>
<dbReference type="OrthoDB" id="7540217at2759"/>
<reference evidence="2" key="1">
    <citation type="submission" date="2021-01" db="EMBL/GenBank/DDBJ databases">
        <title>Caligus Genome Assembly.</title>
        <authorList>
            <person name="Gallardo-Escarate C."/>
        </authorList>
    </citation>
    <scope>NUCLEOTIDE SEQUENCE [LARGE SCALE GENOMIC DNA]</scope>
</reference>
<name>A0A7T8GS32_CALRO</name>
<dbReference type="AlphaFoldDB" id="A0A7T8GS32"/>
<proteinExistence type="predicted"/>
<keyword evidence="2" id="KW-1185">Reference proteome</keyword>